<comment type="caution">
    <text evidence="15">The sequence shown here is derived from an EMBL/GenBank/DDBJ whole genome shotgun (WGS) entry which is preliminary data.</text>
</comment>
<keyword evidence="11 12" id="KW-0275">Fatty acid biosynthesis</keyword>
<keyword evidence="5" id="KW-0276">Fatty acid metabolism</keyword>
<dbReference type="PRINTS" id="PR00075">
    <property type="entry name" value="FACDDSATRASE"/>
</dbReference>
<accession>A0ABD2A525</accession>
<evidence type="ECO:0000256" key="4">
    <source>
        <dbReference type="ARBA" id="ARBA00022692"/>
    </source>
</evidence>
<proteinExistence type="inferred from homology"/>
<evidence type="ECO:0000256" key="8">
    <source>
        <dbReference type="ARBA" id="ARBA00023004"/>
    </source>
</evidence>
<evidence type="ECO:0000256" key="10">
    <source>
        <dbReference type="ARBA" id="ARBA00023136"/>
    </source>
</evidence>
<dbReference type="AlphaFoldDB" id="A0ABD2A525"/>
<dbReference type="EMBL" id="JAUDFV010000155">
    <property type="protein sequence ID" value="KAL2715602.1"/>
    <property type="molecule type" value="Genomic_DNA"/>
</dbReference>
<feature type="transmembrane region" description="Helical" evidence="13">
    <location>
        <begin position="199"/>
        <end position="220"/>
    </location>
</feature>
<feature type="transmembrane region" description="Helical" evidence="13">
    <location>
        <begin position="982"/>
        <end position="1001"/>
    </location>
</feature>
<evidence type="ECO:0000256" key="9">
    <source>
        <dbReference type="ARBA" id="ARBA00023098"/>
    </source>
</evidence>
<feature type="transmembrane region" description="Helical" evidence="13">
    <location>
        <begin position="808"/>
        <end position="830"/>
    </location>
</feature>
<feature type="transmembrane region" description="Helical" evidence="13">
    <location>
        <begin position="84"/>
        <end position="106"/>
    </location>
</feature>
<feature type="transmembrane region" description="Helical" evidence="13">
    <location>
        <begin position="604"/>
        <end position="623"/>
    </location>
</feature>
<keyword evidence="16" id="KW-1185">Reference proteome</keyword>
<feature type="transmembrane region" description="Helical" evidence="13">
    <location>
        <begin position="577"/>
        <end position="598"/>
    </location>
</feature>
<sequence length="1133" mass="132943">MAPNLFGTSASLFLEASQQNLIQEKSTTEKTSTPKLDTQKSLRSKSKYKWNIVWRNVIAFLYLHISAVYGFYLCFTGAKLCTIIYTFLIGFCGAFGVTAGAHRLWAHKSYKAKWPMRVILMICQTIAFQNHIYEWVRDHRVHHKFTDTDADPHNAQRGFFFSHIGWLMLKKHPDVIKKGAMIDMSDIEKDPVVVWQRRLYIVLMPLFCFIIPTWIPWHFWGERPMYAWYLTLFRYTLSLNLTWLVNSAAHIWGMKPFDRSISPTDSYSVGIAAFGEGWHNYHHVFPWDYKAAELGNYKVNFTTAIIDGFAKLGWAYDLKTASAEMIQKRAARTGDSSRYKLIEDQHEHTHNDTVWGWDDSDMISEDIQETRILNKLSVVMIKNLHKTAALFLEEPQQDVFHEKSTTQEESSSISNLQKSRKSESKYKSKIVWKNVIIFLYFHISAVYGAYLFLTVAKWYTIIFCLFTLYSGLFGITAGAHRLWTHKSYKAKWPMRVILMICQTIAFQNHIYEWVRDHRVHHKYTDTDADPHNAKRGFFFSHIGWLMVKKHPDVIKRGATIDMSDLEEDPVVVWQRKFYIILMPLLCFIIPTWIPYYFWGEQAIYSWYLTIFRYTTALNITWLVNSAAHIWGMKPYDRYISSTDSYSVGITALGEGWHNYHHVFPWDYKASELSNYSVNFTTAVIDGFAKLGWAYDLKTVSPEMIQKRATRTGDGTKYQLINDEYEHTSNNVVWGWDDRDMIPEDIQDARILNKLSVDMIKNLHKTAALFLEEPQQDVFHEKSTTQEESSSISNLQKSRKSESKYKSKIVWKNVIIFLYFHISAVYGAYLFLTVAKWYTIIFCLFTLYSGLFGITAGAHRLWTHKSYKAKWPMRVILMICQTIAFQNHIYEWVRDHRVHHKYTDTDADPHNAKRGFFFSHIGWLMVKKHPDVIKRGATIDMSDLEEDPVVVWQRKFYIILMPLLCFIIPTWIPYYFWGEQAIYSWYLTIFRYTTTLNITWLVNSAAHIWGMKPYDRYISSTDSYSVGITALGEGWHNYHHVFPWDYKASELSNYSVNFTTAVIDGFAKLGWAYDLKTVSPEMIQKRATRTGDGTKYQLINDEYEHTSNNVVWGWDDRDMIPEDIQDARILNKRN</sequence>
<feature type="transmembrane region" description="Helical" evidence="13">
    <location>
        <begin position="430"/>
        <end position="452"/>
    </location>
</feature>
<feature type="transmembrane region" description="Helical" evidence="13">
    <location>
        <begin position="226"/>
        <end position="245"/>
    </location>
</feature>
<comment type="cofactor">
    <cofactor evidence="12">
        <name>Fe(2+)</name>
        <dbReference type="ChEBI" id="CHEBI:29033"/>
    </cofactor>
</comment>
<feature type="transmembrane region" description="Helical" evidence="13">
    <location>
        <begin position="955"/>
        <end position="976"/>
    </location>
</feature>
<evidence type="ECO:0000256" key="2">
    <source>
        <dbReference type="ARBA" id="ARBA00009295"/>
    </source>
</evidence>
<comment type="subcellular location">
    <subcellularLocation>
        <location evidence="1">Membrane</location>
        <topology evidence="1">Multi-pass membrane protein</topology>
    </subcellularLocation>
</comment>
<name>A0ABD2A525_VESSQ</name>
<feature type="transmembrane region" description="Helical" evidence="13">
    <location>
        <begin position="52"/>
        <end position="72"/>
    </location>
</feature>
<reference evidence="15 16" key="1">
    <citation type="journal article" date="2024" name="Ann. Entomol. Soc. Am.">
        <title>Genomic analyses of the southern and eastern yellowjacket wasps (Hymenoptera: Vespidae) reveal evolutionary signatures of social life.</title>
        <authorList>
            <person name="Catto M.A."/>
            <person name="Caine P.B."/>
            <person name="Orr S.E."/>
            <person name="Hunt B.G."/>
            <person name="Goodisman M.A.D."/>
        </authorList>
    </citation>
    <scope>NUCLEOTIDE SEQUENCE [LARGE SCALE GENOMIC DNA]</scope>
    <source>
        <strain evidence="15">233</strain>
        <tissue evidence="15">Head and thorax</tissue>
    </source>
</reference>
<feature type="transmembrane region" description="Helical" evidence="13">
    <location>
        <begin position="458"/>
        <end position="479"/>
    </location>
</feature>
<feature type="domain" description="Fatty acid desaturase" evidence="14">
    <location>
        <begin position="457"/>
        <end position="664"/>
    </location>
</feature>
<evidence type="ECO:0000256" key="13">
    <source>
        <dbReference type="SAM" id="Phobius"/>
    </source>
</evidence>
<keyword evidence="7 12" id="KW-0560">Oxidoreductase</keyword>
<dbReference type="Pfam" id="PF00487">
    <property type="entry name" value="FA_desaturase"/>
    <property type="match status" value="3"/>
</dbReference>
<protein>
    <submittedName>
        <fullName evidence="15">Acyl-CoA Delta(11) desaturase-like isoform X3</fullName>
    </submittedName>
</protein>
<keyword evidence="10 13" id="KW-0472">Membrane</keyword>
<dbReference type="Proteomes" id="UP001607302">
    <property type="component" value="Unassembled WGS sequence"/>
</dbReference>
<keyword evidence="6 13" id="KW-1133">Transmembrane helix</keyword>
<feature type="domain" description="Fatty acid desaturase" evidence="14">
    <location>
        <begin position="85"/>
        <end position="286"/>
    </location>
</feature>
<comment type="domain">
    <text evidence="12">The histidine box domains are involved in binding the catalytic metal ions.</text>
</comment>
<dbReference type="InterPro" id="IPR005804">
    <property type="entry name" value="FA_desaturase_dom"/>
</dbReference>
<evidence type="ECO:0000256" key="6">
    <source>
        <dbReference type="ARBA" id="ARBA00022989"/>
    </source>
</evidence>
<organism evidence="15 16">
    <name type="scientific">Vespula squamosa</name>
    <name type="common">Southern yellow jacket</name>
    <name type="synonym">Wasp</name>
    <dbReference type="NCBI Taxonomy" id="30214"/>
    <lineage>
        <taxon>Eukaryota</taxon>
        <taxon>Metazoa</taxon>
        <taxon>Ecdysozoa</taxon>
        <taxon>Arthropoda</taxon>
        <taxon>Hexapoda</taxon>
        <taxon>Insecta</taxon>
        <taxon>Pterygota</taxon>
        <taxon>Neoptera</taxon>
        <taxon>Endopterygota</taxon>
        <taxon>Hymenoptera</taxon>
        <taxon>Apocrita</taxon>
        <taxon>Aculeata</taxon>
        <taxon>Vespoidea</taxon>
        <taxon>Vespidae</taxon>
        <taxon>Vespinae</taxon>
        <taxon>Vespula</taxon>
    </lineage>
</organism>
<gene>
    <name evidence="15" type="ORF">V1478_015300</name>
</gene>
<keyword evidence="3 12" id="KW-0444">Lipid biosynthesis</keyword>
<feature type="transmembrane region" description="Helical" evidence="13">
    <location>
        <begin position="836"/>
        <end position="857"/>
    </location>
</feature>
<dbReference type="InterPro" id="IPR015876">
    <property type="entry name" value="Acyl-CoA_DS"/>
</dbReference>
<evidence type="ECO:0000256" key="7">
    <source>
        <dbReference type="ARBA" id="ARBA00023002"/>
    </source>
</evidence>
<feature type="domain" description="Fatty acid desaturase" evidence="14">
    <location>
        <begin position="835"/>
        <end position="1042"/>
    </location>
</feature>
<dbReference type="CDD" id="cd03505">
    <property type="entry name" value="Delta9-FADS-like"/>
    <property type="match status" value="3"/>
</dbReference>
<evidence type="ECO:0000256" key="5">
    <source>
        <dbReference type="ARBA" id="ARBA00022832"/>
    </source>
</evidence>
<keyword evidence="9" id="KW-0443">Lipid metabolism</keyword>
<evidence type="ECO:0000256" key="3">
    <source>
        <dbReference type="ARBA" id="ARBA00022516"/>
    </source>
</evidence>
<dbReference type="GO" id="GO:0006633">
    <property type="term" value="P:fatty acid biosynthetic process"/>
    <property type="evidence" value="ECO:0007669"/>
    <property type="project" value="UniProtKB-KW"/>
</dbReference>
<dbReference type="PANTHER" id="PTHR11351">
    <property type="entry name" value="ACYL-COA DESATURASE"/>
    <property type="match status" value="1"/>
</dbReference>
<evidence type="ECO:0000313" key="16">
    <source>
        <dbReference type="Proteomes" id="UP001607302"/>
    </source>
</evidence>
<comment type="similarity">
    <text evidence="2 12">Belongs to the fatty acid desaturase type 1 family.</text>
</comment>
<dbReference type="GO" id="GO:0016717">
    <property type="term" value="F:oxidoreductase activity, acting on paired donors, with oxidation of a pair of donors resulting in the reduction of molecular oxygen to two molecules of water"/>
    <property type="evidence" value="ECO:0007669"/>
    <property type="project" value="UniProtKB-ARBA"/>
</dbReference>
<keyword evidence="8" id="KW-0408">Iron</keyword>
<keyword evidence="4 12" id="KW-0812">Transmembrane</keyword>
<evidence type="ECO:0000259" key="14">
    <source>
        <dbReference type="Pfam" id="PF00487"/>
    </source>
</evidence>
<dbReference type="GO" id="GO:0016020">
    <property type="term" value="C:membrane"/>
    <property type="evidence" value="ECO:0007669"/>
    <property type="project" value="UniProtKB-SubCell"/>
</dbReference>
<evidence type="ECO:0000256" key="12">
    <source>
        <dbReference type="RuleBase" id="RU000581"/>
    </source>
</evidence>
<evidence type="ECO:0000256" key="11">
    <source>
        <dbReference type="ARBA" id="ARBA00023160"/>
    </source>
</evidence>
<evidence type="ECO:0000256" key="1">
    <source>
        <dbReference type="ARBA" id="ARBA00004141"/>
    </source>
</evidence>
<evidence type="ECO:0000313" key="15">
    <source>
        <dbReference type="EMBL" id="KAL2715602.1"/>
    </source>
</evidence>
<dbReference type="PANTHER" id="PTHR11351:SF31">
    <property type="entry name" value="DESATURASE 1, ISOFORM A-RELATED"/>
    <property type="match status" value="1"/>
</dbReference>